<accession>A5ZAF0</accession>
<reference evidence="1 2" key="2">
    <citation type="submission" date="2007-04" db="EMBL/GenBank/DDBJ databases">
        <title>Draft genome sequence of Eubacterium ventriosum (ATCC 27560).</title>
        <authorList>
            <person name="Sudarsanam P."/>
            <person name="Ley R."/>
            <person name="Guruge J."/>
            <person name="Turnbaugh P.J."/>
            <person name="Mahowald M."/>
            <person name="Liep D."/>
            <person name="Gordon J."/>
        </authorList>
    </citation>
    <scope>NUCLEOTIDE SEQUENCE [LARGE SCALE GENOMIC DNA]</scope>
    <source>
        <strain evidence="1 2">ATCC 27560</strain>
    </source>
</reference>
<dbReference type="Proteomes" id="UP000006000">
    <property type="component" value="Unassembled WGS sequence"/>
</dbReference>
<name>A5ZAF0_9FIRM</name>
<organism evidence="1 2">
    <name type="scientific">Eubacterium ventriosum ATCC 27560</name>
    <dbReference type="NCBI Taxonomy" id="411463"/>
    <lineage>
        <taxon>Bacteria</taxon>
        <taxon>Bacillati</taxon>
        <taxon>Bacillota</taxon>
        <taxon>Clostridia</taxon>
        <taxon>Eubacteriales</taxon>
        <taxon>Eubacteriaceae</taxon>
        <taxon>Eubacterium</taxon>
    </lineage>
</organism>
<dbReference type="EMBL" id="AAVL02000038">
    <property type="protein sequence ID" value="EDM50051.1"/>
    <property type="molecule type" value="Genomic_DNA"/>
</dbReference>
<dbReference type="HOGENOM" id="CLU_3373831_0_0_9"/>
<gene>
    <name evidence="1" type="ORF">EUBVEN_02697</name>
</gene>
<reference evidence="1 2" key="1">
    <citation type="submission" date="2007-03" db="EMBL/GenBank/DDBJ databases">
        <authorList>
            <person name="Fulton L."/>
            <person name="Clifton S."/>
            <person name="Fulton B."/>
            <person name="Xu J."/>
            <person name="Minx P."/>
            <person name="Pepin K.H."/>
            <person name="Johnson M."/>
            <person name="Thiruvilangam P."/>
            <person name="Bhonagiri V."/>
            <person name="Nash W.E."/>
            <person name="Mardis E.R."/>
            <person name="Wilson R.K."/>
        </authorList>
    </citation>
    <scope>NUCLEOTIDE SEQUENCE [LARGE SCALE GENOMIC DNA]</scope>
    <source>
        <strain evidence="1 2">ATCC 27560</strain>
    </source>
</reference>
<protein>
    <submittedName>
        <fullName evidence="1">Uncharacterized protein</fullName>
    </submittedName>
</protein>
<proteinExistence type="predicted"/>
<dbReference type="STRING" id="411463.EUBVEN_02697"/>
<comment type="caution">
    <text evidence="1">The sequence shown here is derived from an EMBL/GenBank/DDBJ whole genome shotgun (WGS) entry which is preliminary data.</text>
</comment>
<evidence type="ECO:0000313" key="1">
    <source>
        <dbReference type="EMBL" id="EDM50051.1"/>
    </source>
</evidence>
<sequence>MFNTINCCDSVTNPDDCSNFLVLTYCIVVLYLCF</sequence>
<evidence type="ECO:0000313" key="2">
    <source>
        <dbReference type="Proteomes" id="UP000006000"/>
    </source>
</evidence>
<dbReference type="AlphaFoldDB" id="A5ZAF0"/>